<organism evidence="5 6">
    <name type="scientific">Roseovarius albus</name>
    <dbReference type="NCBI Taxonomy" id="1247867"/>
    <lineage>
        <taxon>Bacteria</taxon>
        <taxon>Pseudomonadati</taxon>
        <taxon>Pseudomonadota</taxon>
        <taxon>Alphaproteobacteria</taxon>
        <taxon>Rhodobacterales</taxon>
        <taxon>Roseobacteraceae</taxon>
        <taxon>Roseovarius</taxon>
    </lineage>
</organism>
<dbReference type="SUPFAM" id="SSF54197">
    <property type="entry name" value="HIT-like"/>
    <property type="match status" value="1"/>
</dbReference>
<dbReference type="InterPro" id="IPR036265">
    <property type="entry name" value="HIT-like_sf"/>
</dbReference>
<dbReference type="Gene3D" id="3.30.428.10">
    <property type="entry name" value="HIT-like"/>
    <property type="match status" value="1"/>
</dbReference>
<evidence type="ECO:0000256" key="1">
    <source>
        <dbReference type="PIRSR" id="PIRSR601310-1"/>
    </source>
</evidence>
<protein>
    <submittedName>
        <fullName evidence="5">HIT-like protein</fullName>
        <ecNumber evidence="5">3.-.-.-</ecNumber>
    </submittedName>
</protein>
<dbReference type="OrthoDB" id="9784774at2"/>
<proteinExistence type="predicted"/>
<reference evidence="5 6" key="1">
    <citation type="submission" date="2017-03" db="EMBL/GenBank/DDBJ databases">
        <authorList>
            <person name="Afonso C.L."/>
            <person name="Miller P.J."/>
            <person name="Scott M.A."/>
            <person name="Spackman E."/>
            <person name="Goraichik I."/>
            <person name="Dimitrov K.M."/>
            <person name="Suarez D.L."/>
            <person name="Swayne D.E."/>
        </authorList>
    </citation>
    <scope>NUCLEOTIDE SEQUENCE [LARGE SCALE GENOMIC DNA]</scope>
    <source>
        <strain evidence="5 6">CECT 7450</strain>
    </source>
</reference>
<keyword evidence="5" id="KW-0378">Hydrolase</keyword>
<dbReference type="InterPro" id="IPR011146">
    <property type="entry name" value="HIT-like"/>
</dbReference>
<feature type="active site" description="Tele-AMP-histidine intermediate" evidence="1">
    <location>
        <position position="110"/>
    </location>
</feature>
<evidence type="ECO:0000259" key="4">
    <source>
        <dbReference type="PROSITE" id="PS51084"/>
    </source>
</evidence>
<evidence type="ECO:0000313" key="5">
    <source>
        <dbReference type="EMBL" id="SLN42278.1"/>
    </source>
</evidence>
<dbReference type="PROSITE" id="PS51084">
    <property type="entry name" value="HIT_2"/>
    <property type="match status" value="1"/>
</dbReference>
<feature type="short sequence motif" description="Histidine triad motif" evidence="2 3">
    <location>
        <begin position="108"/>
        <end position="112"/>
    </location>
</feature>
<accession>A0A1X6Z754</accession>
<evidence type="ECO:0000313" key="6">
    <source>
        <dbReference type="Proteomes" id="UP000193061"/>
    </source>
</evidence>
<dbReference type="RefSeq" id="WP_085805644.1">
    <property type="nucleotide sequence ID" value="NZ_FWFX01000005.1"/>
</dbReference>
<dbReference type="GO" id="GO:0016787">
    <property type="term" value="F:hydrolase activity"/>
    <property type="evidence" value="ECO:0007669"/>
    <property type="project" value="UniProtKB-KW"/>
</dbReference>
<dbReference type="Pfam" id="PF01230">
    <property type="entry name" value="HIT"/>
    <property type="match status" value="1"/>
</dbReference>
<dbReference type="InterPro" id="IPR001310">
    <property type="entry name" value="Histidine_triad_HIT"/>
</dbReference>
<name>A0A1X6Z754_9RHOB</name>
<keyword evidence="6" id="KW-1185">Reference proteome</keyword>
<evidence type="ECO:0000256" key="2">
    <source>
        <dbReference type="PIRSR" id="PIRSR601310-3"/>
    </source>
</evidence>
<dbReference type="AlphaFoldDB" id="A0A1X6Z754"/>
<dbReference type="EMBL" id="FWFX01000005">
    <property type="protein sequence ID" value="SLN42278.1"/>
    <property type="molecule type" value="Genomic_DNA"/>
</dbReference>
<evidence type="ECO:0000256" key="3">
    <source>
        <dbReference type="PROSITE-ProRule" id="PRU00464"/>
    </source>
</evidence>
<dbReference type="InterPro" id="IPR019808">
    <property type="entry name" value="Histidine_triad_CS"/>
</dbReference>
<dbReference type="Proteomes" id="UP000193061">
    <property type="component" value="Unassembled WGS sequence"/>
</dbReference>
<dbReference type="PRINTS" id="PR00332">
    <property type="entry name" value="HISTRIAD"/>
</dbReference>
<feature type="domain" description="HIT" evidence="4">
    <location>
        <begin position="10"/>
        <end position="124"/>
    </location>
</feature>
<sequence length="126" mass="13524">MPYDYDNQNIFAKILRGEIPNDTVLETDHALAFNDIGPQAPVHVLIIPKGPYVCFDHFAIEASDTEIADFNRAVAKVSQMTGVAPGAGGNGYRAIANCDDDGGQEVPHFHIHIVGGHNLGPMLSKA</sequence>
<dbReference type="EC" id="3.-.-.-" evidence="5"/>
<dbReference type="PANTHER" id="PTHR23089">
    <property type="entry name" value="HISTIDINE TRIAD HIT PROTEIN"/>
    <property type="match status" value="1"/>
</dbReference>
<dbReference type="PROSITE" id="PS00892">
    <property type="entry name" value="HIT_1"/>
    <property type="match status" value="1"/>
</dbReference>
<gene>
    <name evidence="5" type="ORF">ROA7450_02057</name>
</gene>